<keyword evidence="9" id="KW-0812">Transmembrane</keyword>
<evidence type="ECO:0000256" key="1">
    <source>
        <dbReference type="ARBA" id="ARBA00022527"/>
    </source>
</evidence>
<keyword evidence="9" id="KW-0472">Membrane</keyword>
<evidence type="ECO:0000313" key="12">
    <source>
        <dbReference type="Proteomes" id="UP000288805"/>
    </source>
</evidence>
<feature type="transmembrane region" description="Helical" evidence="9">
    <location>
        <begin position="89"/>
        <end position="112"/>
    </location>
</feature>
<keyword evidence="2" id="KW-0808">Transferase</keyword>
<dbReference type="Pfam" id="PF00069">
    <property type="entry name" value="Pkinase"/>
    <property type="match status" value="1"/>
</dbReference>
<gene>
    <name evidence="11" type="primary">VvCHDp000562</name>
    <name evidence="11" type="ORF">CK203_013764</name>
</gene>
<name>A0A438JJT2_VITVI</name>
<dbReference type="PANTHER" id="PTHR47989:SF26">
    <property type="entry name" value="PROTEIN KINASE DOMAIN-CONTAINING PROTEIN"/>
    <property type="match status" value="1"/>
</dbReference>
<dbReference type="AlphaFoldDB" id="A0A438JJT2"/>
<evidence type="ECO:0000256" key="4">
    <source>
        <dbReference type="ARBA" id="ARBA00022777"/>
    </source>
</evidence>
<dbReference type="EMBL" id="QGNW01000039">
    <property type="protein sequence ID" value="RVX09202.1"/>
    <property type="molecule type" value="Genomic_DNA"/>
</dbReference>
<dbReference type="Gene3D" id="1.10.510.10">
    <property type="entry name" value="Transferase(Phosphotransferase) domain 1"/>
    <property type="match status" value="1"/>
</dbReference>
<dbReference type="InterPro" id="IPR011009">
    <property type="entry name" value="Kinase-like_dom_sf"/>
</dbReference>
<evidence type="ECO:0000256" key="5">
    <source>
        <dbReference type="ARBA" id="ARBA00022840"/>
    </source>
</evidence>
<keyword evidence="11" id="KW-0675">Receptor</keyword>
<feature type="domain" description="Protein kinase" evidence="10">
    <location>
        <begin position="165"/>
        <end position="423"/>
    </location>
</feature>
<accession>A0A438JJT2</accession>
<comment type="similarity">
    <text evidence="7">Belongs to the protein kinase superfamily.</text>
</comment>
<keyword evidence="3 6" id="KW-0547">Nucleotide-binding</keyword>
<reference evidence="11 12" key="1">
    <citation type="journal article" date="2018" name="PLoS Genet.">
        <title>Population sequencing reveals clonal diversity and ancestral inbreeding in the grapevine cultivar Chardonnay.</title>
        <authorList>
            <person name="Roach M.J."/>
            <person name="Johnson D.L."/>
            <person name="Bohlmann J."/>
            <person name="van Vuuren H.J."/>
            <person name="Jones S.J."/>
            <person name="Pretorius I.S."/>
            <person name="Schmidt S.A."/>
            <person name="Borneman A.R."/>
        </authorList>
    </citation>
    <scope>NUCLEOTIDE SEQUENCE [LARGE SCALE GENOMIC DNA]</scope>
    <source>
        <strain evidence="12">cv. Chardonnay</strain>
        <tissue evidence="11">Leaf</tissue>
    </source>
</reference>
<feature type="binding site" evidence="6">
    <location>
        <position position="193"/>
    </location>
    <ligand>
        <name>ATP</name>
        <dbReference type="ChEBI" id="CHEBI:30616"/>
    </ligand>
</feature>
<evidence type="ECO:0000256" key="3">
    <source>
        <dbReference type="ARBA" id="ARBA00022741"/>
    </source>
</evidence>
<dbReference type="PROSITE" id="PS00108">
    <property type="entry name" value="PROTEIN_KINASE_ST"/>
    <property type="match status" value="1"/>
</dbReference>
<evidence type="ECO:0000313" key="11">
    <source>
        <dbReference type="EMBL" id="RVX09202.1"/>
    </source>
</evidence>
<dbReference type="InterPro" id="IPR008271">
    <property type="entry name" value="Ser/Thr_kinase_AS"/>
</dbReference>
<dbReference type="SMART" id="SM00220">
    <property type="entry name" value="S_TKc"/>
    <property type="match status" value="1"/>
</dbReference>
<protein>
    <submittedName>
        <fullName evidence="11">Putative receptor-like protein kinase</fullName>
    </submittedName>
</protein>
<evidence type="ECO:0000259" key="10">
    <source>
        <dbReference type="PROSITE" id="PS50011"/>
    </source>
</evidence>
<dbReference type="Proteomes" id="UP000288805">
    <property type="component" value="Unassembled WGS sequence"/>
</dbReference>
<dbReference type="GO" id="GO:0004674">
    <property type="term" value="F:protein serine/threonine kinase activity"/>
    <property type="evidence" value="ECO:0007669"/>
    <property type="project" value="UniProtKB-KW"/>
</dbReference>
<comment type="caution">
    <text evidence="11">The sequence shown here is derived from an EMBL/GenBank/DDBJ whole genome shotgun (WGS) entry which is preliminary data.</text>
</comment>
<dbReference type="SUPFAM" id="SSF56112">
    <property type="entry name" value="Protein kinase-like (PK-like)"/>
    <property type="match status" value="1"/>
</dbReference>
<evidence type="ECO:0000256" key="8">
    <source>
        <dbReference type="SAM" id="MobiDB-lite"/>
    </source>
</evidence>
<sequence>MAPSNFTINKSERRVSNPHDPGTASGLFVCGCWSCWRILSIILLTFPYQLAFCVASDSPPTRAAPPTPLFKTRGGGDTQNTDTLADPRIVAALCVSAAFLILLFVMGFLKFLRFKLRRRRNRVVIEDHMGGCESGISVVPNEPDKKNGSVKRFSREEIERVTMNFSQTRVIGSGGFSTVYLAHFPGSTMAAVKIHNGGERLNRVFKQELEILLHLDHDNIVKLLGYGDDREEGVLVFEHVPKGSLQEMLHDSTGAKENSPLSWKNRMAIAFQLAEAIEYLHEKCALPIVHGDIKASNILLDEHLNCKLCDFGSAKMGFSSTVLPPSSSRMNQVMMMGSPGYREQPLTSIAGPILRDASQVGKVVDPGLGGYFDLEEAKVMASMAGLCLGPSPTLRPSASDILQTMKHKISSISFLFSPHHLKL</sequence>
<dbReference type="InterPro" id="IPR000719">
    <property type="entry name" value="Prot_kinase_dom"/>
</dbReference>
<dbReference type="Gene3D" id="3.30.200.20">
    <property type="entry name" value="Phosphorylase Kinase, domain 1"/>
    <property type="match status" value="1"/>
</dbReference>
<feature type="region of interest" description="Disordered" evidence="8">
    <location>
        <begin position="59"/>
        <end position="78"/>
    </location>
</feature>
<evidence type="ECO:0000256" key="2">
    <source>
        <dbReference type="ARBA" id="ARBA00022679"/>
    </source>
</evidence>
<evidence type="ECO:0000256" key="9">
    <source>
        <dbReference type="SAM" id="Phobius"/>
    </source>
</evidence>
<keyword evidence="4 11" id="KW-0418">Kinase</keyword>
<evidence type="ECO:0000256" key="7">
    <source>
        <dbReference type="RuleBase" id="RU000304"/>
    </source>
</evidence>
<dbReference type="PANTHER" id="PTHR47989">
    <property type="entry name" value="OS01G0750732 PROTEIN"/>
    <property type="match status" value="1"/>
</dbReference>
<dbReference type="PROSITE" id="PS50011">
    <property type="entry name" value="PROTEIN_KINASE_DOM"/>
    <property type="match status" value="1"/>
</dbReference>
<dbReference type="GO" id="GO:0005524">
    <property type="term" value="F:ATP binding"/>
    <property type="evidence" value="ECO:0007669"/>
    <property type="project" value="UniProtKB-UniRule"/>
</dbReference>
<keyword evidence="1 7" id="KW-0723">Serine/threonine-protein kinase</keyword>
<dbReference type="InterPro" id="IPR017441">
    <property type="entry name" value="Protein_kinase_ATP_BS"/>
</dbReference>
<keyword evidence="5 6" id="KW-0067">ATP-binding</keyword>
<keyword evidence="9" id="KW-1133">Transmembrane helix</keyword>
<organism evidence="11 12">
    <name type="scientific">Vitis vinifera</name>
    <name type="common">Grape</name>
    <dbReference type="NCBI Taxonomy" id="29760"/>
    <lineage>
        <taxon>Eukaryota</taxon>
        <taxon>Viridiplantae</taxon>
        <taxon>Streptophyta</taxon>
        <taxon>Embryophyta</taxon>
        <taxon>Tracheophyta</taxon>
        <taxon>Spermatophyta</taxon>
        <taxon>Magnoliopsida</taxon>
        <taxon>eudicotyledons</taxon>
        <taxon>Gunneridae</taxon>
        <taxon>Pentapetalae</taxon>
        <taxon>rosids</taxon>
        <taxon>Vitales</taxon>
        <taxon>Vitaceae</taxon>
        <taxon>Viteae</taxon>
        <taxon>Vitis</taxon>
    </lineage>
</organism>
<dbReference type="PROSITE" id="PS00107">
    <property type="entry name" value="PROTEIN_KINASE_ATP"/>
    <property type="match status" value="1"/>
</dbReference>
<proteinExistence type="inferred from homology"/>
<evidence type="ECO:0000256" key="6">
    <source>
        <dbReference type="PROSITE-ProRule" id="PRU10141"/>
    </source>
</evidence>